<dbReference type="EnsemblPlants" id="OB08G23500.1">
    <property type="protein sequence ID" value="OB08G23500.1"/>
    <property type="gene ID" value="OB08G23500"/>
</dbReference>
<evidence type="ECO:0000313" key="2">
    <source>
        <dbReference type="Proteomes" id="UP000006038"/>
    </source>
</evidence>
<reference evidence="1" key="2">
    <citation type="submission" date="2013-04" db="UniProtKB">
        <authorList>
            <consortium name="EnsemblPlants"/>
        </authorList>
    </citation>
    <scope>IDENTIFICATION</scope>
</reference>
<proteinExistence type="predicted"/>
<name>J3MTC0_ORYBR</name>
<dbReference type="HOGENOM" id="CLU_1973949_0_0_1"/>
<keyword evidence="2" id="KW-1185">Reference proteome</keyword>
<protein>
    <submittedName>
        <fullName evidence="1">Uncharacterized protein</fullName>
    </submittedName>
</protein>
<accession>J3MTC0</accession>
<organism evidence="1">
    <name type="scientific">Oryza brachyantha</name>
    <name type="common">malo sina</name>
    <dbReference type="NCBI Taxonomy" id="4533"/>
    <lineage>
        <taxon>Eukaryota</taxon>
        <taxon>Viridiplantae</taxon>
        <taxon>Streptophyta</taxon>
        <taxon>Embryophyta</taxon>
        <taxon>Tracheophyta</taxon>
        <taxon>Spermatophyta</taxon>
        <taxon>Magnoliopsida</taxon>
        <taxon>Liliopsida</taxon>
        <taxon>Poales</taxon>
        <taxon>Poaceae</taxon>
        <taxon>BOP clade</taxon>
        <taxon>Oryzoideae</taxon>
        <taxon>Oryzeae</taxon>
        <taxon>Oryzinae</taxon>
        <taxon>Oryza</taxon>
    </lineage>
</organism>
<evidence type="ECO:0000313" key="1">
    <source>
        <dbReference type="EnsemblPlants" id="OB08G23500.1"/>
    </source>
</evidence>
<dbReference type="Proteomes" id="UP000006038">
    <property type="component" value="Chromosome 8"/>
</dbReference>
<dbReference type="AlphaFoldDB" id="J3MTC0"/>
<dbReference type="Gramene" id="OB08G23500.1">
    <property type="protein sequence ID" value="OB08G23500.1"/>
    <property type="gene ID" value="OB08G23500"/>
</dbReference>
<reference evidence="1" key="1">
    <citation type="journal article" date="2013" name="Nat. Commun.">
        <title>Whole-genome sequencing of Oryza brachyantha reveals mechanisms underlying Oryza genome evolution.</title>
        <authorList>
            <person name="Chen J."/>
            <person name="Huang Q."/>
            <person name="Gao D."/>
            <person name="Wang J."/>
            <person name="Lang Y."/>
            <person name="Liu T."/>
            <person name="Li B."/>
            <person name="Bai Z."/>
            <person name="Luis Goicoechea J."/>
            <person name="Liang C."/>
            <person name="Chen C."/>
            <person name="Zhang W."/>
            <person name="Sun S."/>
            <person name="Liao Y."/>
            <person name="Zhang X."/>
            <person name="Yang L."/>
            <person name="Song C."/>
            <person name="Wang M."/>
            <person name="Shi J."/>
            <person name="Liu G."/>
            <person name="Liu J."/>
            <person name="Zhou H."/>
            <person name="Zhou W."/>
            <person name="Yu Q."/>
            <person name="An N."/>
            <person name="Chen Y."/>
            <person name="Cai Q."/>
            <person name="Wang B."/>
            <person name="Liu B."/>
            <person name="Min J."/>
            <person name="Huang Y."/>
            <person name="Wu H."/>
            <person name="Li Z."/>
            <person name="Zhang Y."/>
            <person name="Yin Y."/>
            <person name="Song W."/>
            <person name="Jiang J."/>
            <person name="Jackson S.A."/>
            <person name="Wing R.A."/>
            <person name="Wang J."/>
            <person name="Chen M."/>
        </authorList>
    </citation>
    <scope>NUCLEOTIDE SEQUENCE [LARGE SCALE GENOMIC DNA]</scope>
    <source>
        <strain evidence="1">cv. IRGC 101232</strain>
    </source>
</reference>
<sequence length="127" mass="14378">MLKYQAPLFRRRAGLCRRGDLQPALPPPRRHRRPAWWRNASAVKIAGGGGGGVELELRAAGYMSTARRWRRSSCWVLSGWGDFAVYFRNAVAKEDDDDVPSEIEVITDDDFLIQPMVDYHSYAATIP</sequence>